<dbReference type="InterPro" id="IPR001926">
    <property type="entry name" value="TrpB-like_PALP"/>
</dbReference>
<dbReference type="GO" id="GO:0003941">
    <property type="term" value="F:L-serine ammonia-lyase activity"/>
    <property type="evidence" value="ECO:0007669"/>
    <property type="project" value="TreeGrafter"/>
</dbReference>
<dbReference type="Gene3D" id="3.40.50.1100">
    <property type="match status" value="2"/>
</dbReference>
<evidence type="ECO:0000259" key="7">
    <source>
        <dbReference type="Pfam" id="PF00291"/>
    </source>
</evidence>
<dbReference type="GO" id="GO:0004795">
    <property type="term" value="F:threonine synthase activity"/>
    <property type="evidence" value="ECO:0007669"/>
    <property type="project" value="UniProtKB-UniRule"/>
</dbReference>
<name>M0LWC0_NATLA</name>
<dbReference type="GO" id="GO:0006567">
    <property type="term" value="P:L-threonine catabolic process"/>
    <property type="evidence" value="ECO:0007669"/>
    <property type="project" value="TreeGrafter"/>
</dbReference>
<dbReference type="InterPro" id="IPR004450">
    <property type="entry name" value="Thr_synthase-like"/>
</dbReference>
<dbReference type="SUPFAM" id="SSF53686">
    <property type="entry name" value="Tryptophan synthase beta subunit-like PLP-dependent enzymes"/>
    <property type="match status" value="1"/>
</dbReference>
<dbReference type="RefSeq" id="WP_007139985.1">
    <property type="nucleotide sequence ID" value="NZ_AOLZ01000012.1"/>
</dbReference>
<evidence type="ECO:0000313" key="9">
    <source>
        <dbReference type="EMBL" id="EMA37448.1"/>
    </source>
</evidence>
<dbReference type="InterPro" id="IPR050147">
    <property type="entry name" value="Ser/Thr_Dehydratase"/>
</dbReference>
<dbReference type="NCBIfam" id="TIGR00260">
    <property type="entry name" value="thrC"/>
    <property type="match status" value="1"/>
</dbReference>
<dbReference type="EMBL" id="AOLZ01000012">
    <property type="protein sequence ID" value="EMA37448.1"/>
    <property type="molecule type" value="Genomic_DNA"/>
</dbReference>
<reference evidence="9 10" key="2">
    <citation type="journal article" date="2014" name="PLoS Genet.">
        <title>Phylogenetically driven sequencing of extremely halophilic archaea reveals strategies for static and dynamic osmo-response.</title>
        <authorList>
            <person name="Becker E.A."/>
            <person name="Seitzer P.M."/>
            <person name="Tritt A."/>
            <person name="Larsen D."/>
            <person name="Krusor M."/>
            <person name="Yao A.I."/>
            <person name="Wu D."/>
            <person name="Madern D."/>
            <person name="Eisen J.A."/>
            <person name="Darling A.E."/>
            <person name="Facciotti M.T."/>
        </authorList>
    </citation>
    <scope>NUCLEOTIDE SEQUENCE [LARGE SCALE GENOMIC DNA]</scope>
    <source>
        <strain evidence="9 10">AJ5</strain>
    </source>
</reference>
<feature type="domain" description="Tryptophan synthase beta chain-like PALP" evidence="7">
    <location>
        <begin position="82"/>
        <end position="381"/>
    </location>
</feature>
<proteinExistence type="inferred from homology"/>
<keyword evidence="3 6" id="KW-0663">Pyridoxal phosphate</keyword>
<evidence type="ECO:0000256" key="2">
    <source>
        <dbReference type="ARBA" id="ARBA00005517"/>
    </source>
</evidence>
<dbReference type="EMBL" id="CP019285">
    <property type="protein sequence ID" value="APW97805.1"/>
    <property type="molecule type" value="Genomic_DNA"/>
</dbReference>
<organism evidence="9 10">
    <name type="scientific">Natronobacterium lacisalsi AJ5</name>
    <dbReference type="NCBI Taxonomy" id="358396"/>
    <lineage>
        <taxon>Archaea</taxon>
        <taxon>Methanobacteriati</taxon>
        <taxon>Methanobacteriota</taxon>
        <taxon>Stenosarchaea group</taxon>
        <taxon>Halobacteria</taxon>
        <taxon>Halobacteriales</taxon>
        <taxon>Natrialbaceae</taxon>
        <taxon>Natronobacterium</taxon>
    </lineage>
</organism>
<dbReference type="InterPro" id="IPR036052">
    <property type="entry name" value="TrpB-like_PALP_sf"/>
</dbReference>
<keyword evidence="4" id="KW-0456">Lyase</keyword>
<dbReference type="EC" id="4.2.3.1" evidence="5"/>
<dbReference type="GO" id="GO:0006565">
    <property type="term" value="P:L-serine catabolic process"/>
    <property type="evidence" value="ECO:0007669"/>
    <property type="project" value="TreeGrafter"/>
</dbReference>
<keyword evidence="10" id="KW-1185">Reference proteome</keyword>
<evidence type="ECO:0000256" key="6">
    <source>
        <dbReference type="PIRSR" id="PIRSR604450-51"/>
    </source>
</evidence>
<evidence type="ECO:0000313" key="8">
    <source>
        <dbReference type="EMBL" id="APW97805.1"/>
    </source>
</evidence>
<dbReference type="Proteomes" id="UP000011555">
    <property type="component" value="Unassembled WGS sequence"/>
</dbReference>
<evidence type="ECO:0000313" key="11">
    <source>
        <dbReference type="Proteomes" id="UP000186547"/>
    </source>
</evidence>
<dbReference type="CDD" id="cd01563">
    <property type="entry name" value="Thr-synth_1"/>
    <property type="match status" value="1"/>
</dbReference>
<evidence type="ECO:0000256" key="5">
    <source>
        <dbReference type="NCBIfam" id="TIGR00260"/>
    </source>
</evidence>
<reference evidence="8 11" key="1">
    <citation type="journal article" date="2011" name="J. Bacteriol.">
        <title>Genome sequence of Halobiforma lacisalsi AJ5, an extremely halophilic archaeon which harbors a bop gene.</title>
        <authorList>
            <person name="Jiang X."/>
            <person name="Wang S."/>
            <person name="Cheng H."/>
            <person name="Huo Y."/>
            <person name="Zhang X."/>
            <person name="Zhu X."/>
            <person name="Han X."/>
            <person name="Ni P."/>
            <person name="Wu M."/>
        </authorList>
    </citation>
    <scope>NUCLEOTIDE SEQUENCE [LARGE SCALE GENOMIC DNA]</scope>
    <source>
        <strain evidence="8 11">AJ5</strain>
    </source>
</reference>
<comment type="cofactor">
    <cofactor evidence="1 6">
        <name>pyridoxal 5'-phosphate</name>
        <dbReference type="ChEBI" id="CHEBI:597326"/>
    </cofactor>
</comment>
<accession>M0LWC0</accession>
<evidence type="ECO:0000256" key="4">
    <source>
        <dbReference type="ARBA" id="ARBA00023239"/>
    </source>
</evidence>
<evidence type="ECO:0000313" key="10">
    <source>
        <dbReference type="Proteomes" id="UP000011555"/>
    </source>
</evidence>
<feature type="modified residue" description="N6-(pyridoxal phosphate)lysine" evidence="6">
    <location>
        <position position="114"/>
    </location>
</feature>
<sequence>MTRRLRCYGCGRTYSIVERKRCECGEPLWFDTLGETGADDGEDTNGFEFDWPDEDWTAGMWRYADALPVSDPPSSGPGPIPGTTPLFRAEGLDEFAGCRLSLKPEGQNPTGSFKDRGTAVGVGYAAAAGHDWIGTVSHGNMALSTSAYAAAAGLECAVFVPADTPPERLALIARHDPHVFRVEGDYGALYHDTLAIERESDLDVTFVNSDTPLRVAGQKTVAYEIVEQYGPDGPDAIVLPLSSGGHASGVWKAVRELEAAGLLETVPQLYFVQAGPCDPVATAYRADRDEVTAVDSGETIAVSIANSDPPSGTRALRAARETGGGVVSVPDDATREAMARLAETAGVSVEPSSAVAVAGVRQLSESGELAPDDDVVTVLTGSGYKERYDVDVDSRARTIALEDLEDELAAITD</sequence>
<dbReference type="Pfam" id="PF00291">
    <property type="entry name" value="PALP"/>
    <property type="match status" value="1"/>
</dbReference>
<dbReference type="GeneID" id="30921145"/>
<evidence type="ECO:0000256" key="1">
    <source>
        <dbReference type="ARBA" id="ARBA00001933"/>
    </source>
</evidence>
<dbReference type="PATRIC" id="fig|358396.7.peg.228"/>
<comment type="similarity">
    <text evidence="2">Belongs to the threonine synthase family.</text>
</comment>
<dbReference type="KEGG" id="hlc:CHINAEXTREME08435"/>
<dbReference type="STRING" id="358396.CHINAEXTREME_08435"/>
<dbReference type="Proteomes" id="UP000186547">
    <property type="component" value="Chromosome"/>
</dbReference>
<reference evidence="8" key="3">
    <citation type="submission" date="2017-01" db="EMBL/GenBank/DDBJ databases">
        <authorList>
            <person name="Mah S.A."/>
            <person name="Swanson W.J."/>
            <person name="Moy G.W."/>
            <person name="Vacquier V.D."/>
        </authorList>
    </citation>
    <scope>NUCLEOTIDE SEQUENCE</scope>
    <source>
        <strain evidence="8">AJ5</strain>
    </source>
</reference>
<dbReference type="eggNOG" id="arCOG01434">
    <property type="taxonomic scope" value="Archaea"/>
</dbReference>
<dbReference type="PANTHER" id="PTHR48078:SF6">
    <property type="entry name" value="L-THREONINE DEHYDRATASE CATABOLIC TDCB"/>
    <property type="match status" value="1"/>
</dbReference>
<dbReference type="GO" id="GO:0004794">
    <property type="term" value="F:threonine deaminase activity"/>
    <property type="evidence" value="ECO:0007669"/>
    <property type="project" value="TreeGrafter"/>
</dbReference>
<protein>
    <recommendedName>
        <fullName evidence="5">Threonine synthase</fullName>
        <ecNumber evidence="5">4.2.3.1</ecNumber>
    </recommendedName>
</protein>
<dbReference type="PANTHER" id="PTHR48078">
    <property type="entry name" value="THREONINE DEHYDRATASE, MITOCHONDRIAL-RELATED"/>
    <property type="match status" value="1"/>
</dbReference>
<gene>
    <name evidence="9" type="ORF">C445_01136</name>
    <name evidence="8" type="ORF">CHINAEXTREME_08435</name>
</gene>
<dbReference type="GO" id="GO:0009097">
    <property type="term" value="P:isoleucine biosynthetic process"/>
    <property type="evidence" value="ECO:0007669"/>
    <property type="project" value="TreeGrafter"/>
</dbReference>
<dbReference type="AlphaFoldDB" id="M0LWC0"/>
<dbReference type="GO" id="GO:0009088">
    <property type="term" value="P:threonine biosynthetic process"/>
    <property type="evidence" value="ECO:0007669"/>
    <property type="project" value="UniProtKB-UniRule"/>
</dbReference>
<evidence type="ECO:0000256" key="3">
    <source>
        <dbReference type="ARBA" id="ARBA00022898"/>
    </source>
</evidence>